<dbReference type="RefSeq" id="WP_179753483.1">
    <property type="nucleotide sequence ID" value="NZ_BAAAGN010000016.1"/>
</dbReference>
<dbReference type="Gene3D" id="3.30.70.270">
    <property type="match status" value="1"/>
</dbReference>
<evidence type="ECO:0000313" key="3">
    <source>
        <dbReference type="EMBL" id="NYD23622.1"/>
    </source>
</evidence>
<dbReference type="Gene3D" id="3.30.450.40">
    <property type="match status" value="1"/>
</dbReference>
<evidence type="ECO:0000259" key="2">
    <source>
        <dbReference type="PROSITE" id="PS50887"/>
    </source>
</evidence>
<dbReference type="InterPro" id="IPR043128">
    <property type="entry name" value="Rev_trsase/Diguanyl_cyclase"/>
</dbReference>
<dbReference type="InterPro" id="IPR001633">
    <property type="entry name" value="EAL_dom"/>
</dbReference>
<dbReference type="EMBL" id="JACCBB010000001">
    <property type="protein sequence ID" value="NYD23622.1"/>
    <property type="molecule type" value="Genomic_DNA"/>
</dbReference>
<protein>
    <submittedName>
        <fullName evidence="3">Diguanylate cyclase (GGDEF)-like protein</fullName>
    </submittedName>
</protein>
<dbReference type="NCBIfam" id="TIGR00254">
    <property type="entry name" value="GGDEF"/>
    <property type="match status" value="1"/>
</dbReference>
<dbReference type="Pfam" id="PF00563">
    <property type="entry name" value="EAL"/>
    <property type="match status" value="1"/>
</dbReference>
<dbReference type="Proteomes" id="UP000521922">
    <property type="component" value="Unassembled WGS sequence"/>
</dbReference>
<dbReference type="SUPFAM" id="SSF141868">
    <property type="entry name" value="EAL domain-like"/>
    <property type="match status" value="1"/>
</dbReference>
<dbReference type="CDD" id="cd01949">
    <property type="entry name" value="GGDEF"/>
    <property type="match status" value="1"/>
</dbReference>
<reference evidence="3 4" key="1">
    <citation type="submission" date="2020-07" db="EMBL/GenBank/DDBJ databases">
        <title>Sequencing the genomes of 1000 actinobacteria strains.</title>
        <authorList>
            <person name="Klenk H.-P."/>
        </authorList>
    </citation>
    <scope>NUCLEOTIDE SEQUENCE [LARGE SCALE GENOMIC DNA]</scope>
    <source>
        <strain evidence="3 4">DSM 7487</strain>
    </source>
</reference>
<name>A0A7Y9DN16_9ACTN</name>
<dbReference type="SUPFAM" id="SSF55781">
    <property type="entry name" value="GAF domain-like"/>
    <property type="match status" value="1"/>
</dbReference>
<feature type="domain" description="GGDEF" evidence="2">
    <location>
        <begin position="211"/>
        <end position="342"/>
    </location>
</feature>
<dbReference type="Gene3D" id="3.20.20.450">
    <property type="entry name" value="EAL domain"/>
    <property type="match status" value="1"/>
</dbReference>
<dbReference type="PANTHER" id="PTHR44757">
    <property type="entry name" value="DIGUANYLATE CYCLASE DGCP"/>
    <property type="match status" value="1"/>
</dbReference>
<comment type="caution">
    <text evidence="3">The sequence shown here is derived from an EMBL/GenBank/DDBJ whole genome shotgun (WGS) entry which is preliminary data.</text>
</comment>
<evidence type="ECO:0000313" key="4">
    <source>
        <dbReference type="Proteomes" id="UP000521922"/>
    </source>
</evidence>
<dbReference type="InterPro" id="IPR000160">
    <property type="entry name" value="GGDEF_dom"/>
</dbReference>
<dbReference type="Pfam" id="PF00990">
    <property type="entry name" value="GGDEF"/>
    <property type="match status" value="1"/>
</dbReference>
<dbReference type="PANTHER" id="PTHR44757:SF2">
    <property type="entry name" value="BIOFILM ARCHITECTURE MAINTENANCE PROTEIN MBAA"/>
    <property type="match status" value="1"/>
</dbReference>
<dbReference type="InterPro" id="IPR035919">
    <property type="entry name" value="EAL_sf"/>
</dbReference>
<dbReference type="PROSITE" id="PS50887">
    <property type="entry name" value="GGDEF"/>
    <property type="match status" value="1"/>
</dbReference>
<gene>
    <name evidence="3" type="ORF">BJ968_003162</name>
</gene>
<dbReference type="InterPro" id="IPR003018">
    <property type="entry name" value="GAF"/>
</dbReference>
<dbReference type="SMART" id="SM00267">
    <property type="entry name" value="GGDEF"/>
    <property type="match status" value="1"/>
</dbReference>
<dbReference type="Pfam" id="PF01590">
    <property type="entry name" value="GAF"/>
    <property type="match status" value="1"/>
</dbReference>
<dbReference type="InterPro" id="IPR052155">
    <property type="entry name" value="Biofilm_reg_signaling"/>
</dbReference>
<dbReference type="AlphaFoldDB" id="A0A7Y9DN16"/>
<dbReference type="PROSITE" id="PS50883">
    <property type="entry name" value="EAL"/>
    <property type="match status" value="1"/>
</dbReference>
<dbReference type="SMART" id="SM00065">
    <property type="entry name" value="GAF"/>
    <property type="match status" value="1"/>
</dbReference>
<feature type="domain" description="EAL" evidence="1">
    <location>
        <begin position="343"/>
        <end position="594"/>
    </location>
</feature>
<dbReference type="SUPFAM" id="SSF55073">
    <property type="entry name" value="Nucleotide cyclase"/>
    <property type="match status" value="1"/>
</dbReference>
<sequence length="594" mass="63197">MSDSSLLAAVAALAGSAAGDATPEDLLRRLVEVVAEHLDGVDGAGVVLAGDDGLRLVHVTGADVDQPELVQAATGTGPCHDAAVFEVEVVVDDLSDPVQTAWPEYVERALVLGYRSVVAVPLVDRGRVQGVLDVYRRRPGTWQESELQWVRVVAHLAASYLVIAADRDRARRAQRELQHASTHDALTGLANRVLLFDRLEHALSSARRHGRSVAVLFIDLDRFKAINDTFGHAAGDQVLTTVAARLSAQLRDTDTLARLAGDEFVLVCEDLPEIGALLGRLRRALSQPLRVDDVDLVVSASIGVAHSTGTSTADELLAEADRVMYADKHHSPGPSRAARAAVAHQLEHQLARALPDGRLRLHYQPITDGTGAVETVEALLRWQHPTRGLLPAAEFIDLAGRTGLVVGMGRWVVDQACAQVARWRRVHGAAAPRTVWVNVSARELADPGFAGALGTAVQEHGIEPADVGLELLEGDFADARVVAALHAHHLRGHPLSVDDFGTGYSSLSRLVELPVTRAKIDRSLVAGVGGDPRRRALVDAVVTVAGGLGLDVVAEGVETADQARAVLSAGCRYLQGFHCGAPAPAETVQLRWGG</sequence>
<accession>A0A7Y9DN16</accession>
<dbReference type="InterPro" id="IPR029016">
    <property type="entry name" value="GAF-like_dom_sf"/>
</dbReference>
<dbReference type="CDD" id="cd01948">
    <property type="entry name" value="EAL"/>
    <property type="match status" value="1"/>
</dbReference>
<dbReference type="SMART" id="SM00052">
    <property type="entry name" value="EAL"/>
    <property type="match status" value="1"/>
</dbReference>
<keyword evidence="4" id="KW-1185">Reference proteome</keyword>
<evidence type="ECO:0000259" key="1">
    <source>
        <dbReference type="PROSITE" id="PS50883"/>
    </source>
</evidence>
<organism evidence="3 4">
    <name type="scientific">Kineococcus aurantiacus</name>
    <dbReference type="NCBI Taxonomy" id="37633"/>
    <lineage>
        <taxon>Bacteria</taxon>
        <taxon>Bacillati</taxon>
        <taxon>Actinomycetota</taxon>
        <taxon>Actinomycetes</taxon>
        <taxon>Kineosporiales</taxon>
        <taxon>Kineosporiaceae</taxon>
        <taxon>Kineococcus</taxon>
    </lineage>
</organism>
<dbReference type="InterPro" id="IPR029787">
    <property type="entry name" value="Nucleotide_cyclase"/>
</dbReference>
<proteinExistence type="predicted"/>